<evidence type="ECO:0000259" key="9">
    <source>
        <dbReference type="PROSITE" id="PS50928"/>
    </source>
</evidence>
<feature type="transmembrane region" description="Helical" evidence="7">
    <location>
        <begin position="79"/>
        <end position="108"/>
    </location>
</feature>
<evidence type="ECO:0000313" key="10">
    <source>
        <dbReference type="EMBL" id="XAN06320.1"/>
    </source>
</evidence>
<feature type="transmembrane region" description="Helical" evidence="7">
    <location>
        <begin position="249"/>
        <end position="273"/>
    </location>
</feature>
<dbReference type="InterPro" id="IPR005769">
    <property type="entry name" value="PhnE/PtxC"/>
</dbReference>
<dbReference type="Proteomes" id="UP001442841">
    <property type="component" value="Chromosome"/>
</dbReference>
<feature type="transmembrane region" description="Helical" evidence="7">
    <location>
        <begin position="368"/>
        <end position="394"/>
    </location>
</feature>
<evidence type="ECO:0000256" key="4">
    <source>
        <dbReference type="ARBA" id="ARBA00022692"/>
    </source>
</evidence>
<dbReference type="PANTHER" id="PTHR30043:SF1">
    <property type="entry name" value="ABC TRANSPORT SYSTEM PERMEASE PROTEIN P69"/>
    <property type="match status" value="1"/>
</dbReference>
<feature type="transmembrane region" description="Helical" evidence="7">
    <location>
        <begin position="148"/>
        <end position="169"/>
    </location>
</feature>
<gene>
    <name evidence="10" type="primary">phnE</name>
    <name evidence="10" type="ORF">AADG42_03035</name>
</gene>
<comment type="subcellular location">
    <subcellularLocation>
        <location evidence="1 7">Cell membrane</location>
        <topology evidence="1 7">Multi-pass membrane protein</topology>
    </subcellularLocation>
</comment>
<comment type="similarity">
    <text evidence="7">Belongs to the binding-protein-dependent transport system permease family.</text>
</comment>
<feature type="transmembrane region" description="Helical" evidence="7">
    <location>
        <begin position="314"/>
        <end position="333"/>
    </location>
</feature>
<feature type="region of interest" description="Disordered" evidence="8">
    <location>
        <begin position="1"/>
        <end position="21"/>
    </location>
</feature>
<organism evidence="10 11">
    <name type="scientific">Ammonicoccus fulvus</name>
    <dbReference type="NCBI Taxonomy" id="3138240"/>
    <lineage>
        <taxon>Bacteria</taxon>
        <taxon>Bacillati</taxon>
        <taxon>Actinomycetota</taxon>
        <taxon>Actinomycetes</taxon>
        <taxon>Propionibacteriales</taxon>
        <taxon>Propionibacteriaceae</taxon>
        <taxon>Ammonicoccus</taxon>
    </lineage>
</organism>
<dbReference type="PROSITE" id="PS50928">
    <property type="entry name" value="ABC_TM1"/>
    <property type="match status" value="2"/>
</dbReference>
<dbReference type="InterPro" id="IPR035906">
    <property type="entry name" value="MetI-like_sf"/>
</dbReference>
<feature type="domain" description="ABC transmembrane type-1" evidence="9">
    <location>
        <begin position="83"/>
        <end position="266"/>
    </location>
</feature>
<keyword evidence="11" id="KW-1185">Reference proteome</keyword>
<dbReference type="PANTHER" id="PTHR30043">
    <property type="entry name" value="PHOSPHONATES TRANSPORT SYSTEM PERMEASE PROTEIN"/>
    <property type="match status" value="1"/>
</dbReference>
<feature type="domain" description="ABC transmembrane type-1" evidence="9">
    <location>
        <begin position="368"/>
        <end position="551"/>
    </location>
</feature>
<keyword evidence="5 7" id="KW-1133">Transmembrane helix</keyword>
<feature type="transmembrane region" description="Helical" evidence="7">
    <location>
        <begin position="435"/>
        <end position="454"/>
    </location>
</feature>
<dbReference type="CDD" id="cd06261">
    <property type="entry name" value="TM_PBP2"/>
    <property type="match status" value="2"/>
</dbReference>
<protein>
    <submittedName>
        <fullName evidence="10">Phosphonate ABC transporter, permease protein PhnE</fullName>
    </submittedName>
</protein>
<feature type="compositionally biased region" description="Basic and acidic residues" evidence="8">
    <location>
        <begin position="7"/>
        <end position="18"/>
    </location>
</feature>
<keyword evidence="3" id="KW-1003">Cell membrane</keyword>
<feature type="transmembrane region" description="Helical" evidence="7">
    <location>
        <begin position="120"/>
        <end position="142"/>
    </location>
</feature>
<dbReference type="InterPro" id="IPR000515">
    <property type="entry name" value="MetI-like"/>
</dbReference>
<dbReference type="NCBIfam" id="TIGR01097">
    <property type="entry name" value="PhnE"/>
    <property type="match status" value="2"/>
</dbReference>
<feature type="transmembrane region" description="Helical" evidence="7">
    <location>
        <begin position="530"/>
        <end position="554"/>
    </location>
</feature>
<name>A0ABZ3FMD2_9ACTN</name>
<evidence type="ECO:0000256" key="3">
    <source>
        <dbReference type="ARBA" id="ARBA00022475"/>
    </source>
</evidence>
<evidence type="ECO:0000256" key="2">
    <source>
        <dbReference type="ARBA" id="ARBA00022448"/>
    </source>
</evidence>
<feature type="transmembrane region" description="Helical" evidence="7">
    <location>
        <begin position="506"/>
        <end position="524"/>
    </location>
</feature>
<evidence type="ECO:0000256" key="8">
    <source>
        <dbReference type="SAM" id="MobiDB-lite"/>
    </source>
</evidence>
<feature type="transmembrane region" description="Helical" evidence="7">
    <location>
        <begin position="406"/>
        <end position="429"/>
    </location>
</feature>
<evidence type="ECO:0000256" key="6">
    <source>
        <dbReference type="ARBA" id="ARBA00023136"/>
    </source>
</evidence>
<sequence length="559" mass="59428">MSITTLPRHDPGNRDLPRRPMPQPRTIGAIAIMVGLFIASVWSVIDLRINIASIIDSWENATRFVGRMFPLDFPEAGELVGLIGVTLAIVILATVLSVVLSVPVALLAAANTAPNTPTRAVARGFIVLTRAIPDLILAIFFMRVFNLGALPGVLAMGIHSIGMVGKLYADAVESLDNGPQEAVRAAGGGRTQQIIAGILPPLMPQIIATALHRFDINLRTSVILGYVGVGGIGLALADSLRSLNYQRGMALAFVVLVLCVVTELISGALRTAIMTGDTGRRSWSDKLWQSVWPSKPVTREKISPPWTKSRVERFSGLVFLILVVIACLIAAGINPVDSLIALGRMPQTLGLFLPPGGWDILDNILADMLVTVQIGLAATLLGAILAIPIGILAARNVVAKRWIATLFRVIIVTVRAIPELIIAIIFVVISGLGGVAGTLALTIGAIGLLSKLIADSLEETDTRVQDALLANGATRSQVFFGATLRQAMPAFVAHIMYLLDVNIRSATLLGIVGAGGIGFLLLNASRVLEFQVVTTIVLFILIVVLLVEAMAIFVRKVVQ</sequence>
<keyword evidence="6 7" id="KW-0472">Membrane</keyword>
<reference evidence="10 11" key="1">
    <citation type="submission" date="2024-04" db="EMBL/GenBank/DDBJ databases">
        <title>Isolation of an actinomycete strain from pig manure.</title>
        <authorList>
            <person name="Gong T."/>
            <person name="Yu Z."/>
            <person name="An M."/>
            <person name="Wei C."/>
            <person name="Yang W."/>
            <person name="Liu L."/>
        </authorList>
    </citation>
    <scope>NUCLEOTIDE SEQUENCE [LARGE SCALE GENOMIC DNA]</scope>
    <source>
        <strain evidence="10 11">ZF39</strain>
    </source>
</reference>
<dbReference type="Pfam" id="PF00528">
    <property type="entry name" value="BPD_transp_1"/>
    <property type="match status" value="2"/>
</dbReference>
<evidence type="ECO:0000256" key="5">
    <source>
        <dbReference type="ARBA" id="ARBA00022989"/>
    </source>
</evidence>
<evidence type="ECO:0000256" key="1">
    <source>
        <dbReference type="ARBA" id="ARBA00004651"/>
    </source>
</evidence>
<keyword evidence="2 7" id="KW-0813">Transport</keyword>
<dbReference type="RefSeq" id="WP_425307754.1">
    <property type="nucleotide sequence ID" value="NZ_CP154795.1"/>
</dbReference>
<feature type="transmembrane region" description="Helical" evidence="7">
    <location>
        <begin position="26"/>
        <end position="45"/>
    </location>
</feature>
<proteinExistence type="inferred from homology"/>
<dbReference type="Gene3D" id="1.10.3720.10">
    <property type="entry name" value="MetI-like"/>
    <property type="match status" value="2"/>
</dbReference>
<accession>A0ABZ3FMD2</accession>
<dbReference type="SUPFAM" id="SSF161098">
    <property type="entry name" value="MetI-like"/>
    <property type="match status" value="2"/>
</dbReference>
<evidence type="ECO:0000313" key="11">
    <source>
        <dbReference type="Proteomes" id="UP001442841"/>
    </source>
</evidence>
<evidence type="ECO:0000256" key="7">
    <source>
        <dbReference type="RuleBase" id="RU363032"/>
    </source>
</evidence>
<keyword evidence="4 7" id="KW-0812">Transmembrane</keyword>
<feature type="transmembrane region" description="Helical" evidence="7">
    <location>
        <begin position="216"/>
        <end position="237"/>
    </location>
</feature>
<dbReference type="EMBL" id="CP154795">
    <property type="protein sequence ID" value="XAN06320.1"/>
    <property type="molecule type" value="Genomic_DNA"/>
</dbReference>